<dbReference type="EMBL" id="UAQE01000001">
    <property type="protein sequence ID" value="SPT95583.1"/>
    <property type="molecule type" value="Genomic_DNA"/>
</dbReference>
<dbReference type="RefSeq" id="WP_112116243.1">
    <property type="nucleotide sequence ID" value="NZ_UAQE01000001.1"/>
</dbReference>
<name>A0A2X0XE97_9BACI</name>
<dbReference type="AlphaFoldDB" id="A0A2X0XE97"/>
<organism evidence="1 2">
    <name type="scientific">Lysinibacillus capsici</name>
    <dbReference type="NCBI Taxonomy" id="2115968"/>
    <lineage>
        <taxon>Bacteria</taxon>
        <taxon>Bacillati</taxon>
        <taxon>Bacillota</taxon>
        <taxon>Bacilli</taxon>
        <taxon>Bacillales</taxon>
        <taxon>Bacillaceae</taxon>
        <taxon>Lysinibacillus</taxon>
    </lineage>
</organism>
<dbReference type="Proteomes" id="UP000251431">
    <property type="component" value="Unassembled WGS sequence"/>
</dbReference>
<evidence type="ECO:0000313" key="2">
    <source>
        <dbReference type="Proteomes" id="UP000251431"/>
    </source>
</evidence>
<accession>A0A2X0XE97</accession>
<reference evidence="1 2" key="1">
    <citation type="submission" date="2018-06" db="EMBL/GenBank/DDBJ databases">
        <authorList>
            <consortium name="Pathogen Informatics"/>
            <person name="Doyle S."/>
        </authorList>
    </citation>
    <scope>NUCLEOTIDE SEQUENCE [LARGE SCALE GENOMIC DNA]</scope>
    <source>
        <strain evidence="1 2">NCTC7582</strain>
    </source>
</reference>
<sequence length="74" mass="8660">MHPYELILTAMLRLQIENIELKRQLESIQSKSITGSVADRIDDWLNRPYTGSSRKDIEEFSEELIEYMSSQLKA</sequence>
<protein>
    <submittedName>
        <fullName evidence="1">Uncharacterized protein</fullName>
    </submittedName>
</protein>
<proteinExistence type="predicted"/>
<gene>
    <name evidence="1" type="ORF">NCTC7582_00083</name>
</gene>
<evidence type="ECO:0000313" key="1">
    <source>
        <dbReference type="EMBL" id="SPT95583.1"/>
    </source>
</evidence>